<dbReference type="PANTHER" id="PTHR40274:SF3">
    <property type="entry name" value="VIRGINIAMYCIN B LYASE"/>
    <property type="match status" value="1"/>
</dbReference>
<reference evidence="1 2" key="1">
    <citation type="submission" date="2020-07" db="EMBL/GenBank/DDBJ databases">
        <title>Sequencing the genomes of 1000 actinobacteria strains.</title>
        <authorList>
            <person name="Klenk H.-P."/>
        </authorList>
    </citation>
    <scope>NUCLEOTIDE SEQUENCE [LARGE SCALE GENOMIC DNA]</scope>
    <source>
        <strain evidence="1 2">DSM 22083</strain>
    </source>
</reference>
<dbReference type="InterPro" id="IPR011044">
    <property type="entry name" value="Quino_amine_DH_bsu"/>
</dbReference>
<dbReference type="SUPFAM" id="SSF63825">
    <property type="entry name" value="YWTD domain"/>
    <property type="match status" value="1"/>
</dbReference>
<dbReference type="Gene3D" id="2.130.10.10">
    <property type="entry name" value="YVTN repeat-like/Quinoprotein amine dehydrogenase"/>
    <property type="match status" value="1"/>
</dbReference>
<dbReference type="SUPFAM" id="SSF50969">
    <property type="entry name" value="YVTN repeat-like/Quinoprotein amine dehydrogenase"/>
    <property type="match status" value="1"/>
</dbReference>
<evidence type="ECO:0000313" key="1">
    <source>
        <dbReference type="EMBL" id="NYE71006.1"/>
    </source>
</evidence>
<dbReference type="InterPro" id="IPR051344">
    <property type="entry name" value="Vgb"/>
</dbReference>
<proteinExistence type="predicted"/>
<keyword evidence="1" id="KW-0456">Lyase</keyword>
<dbReference type="InterPro" id="IPR006311">
    <property type="entry name" value="TAT_signal"/>
</dbReference>
<sequence length="668" mass="70956">MAIEVVGRRRFLGGSLAAGAGVIGSGLATPTRALAAPGQEYLGTPITGVTTAGMGFTQDGRGRPLAVMIAGGTPSIFSVVDAVSGELIKSEALSSVKQAWTYKTAPDGRVYIGTQSSGRVLRFDPDDRTLSVIKDRPFGQTHFWATAVTADGRVHFGTYPDGKVITYDPSTDTWIDQGQVVPGAQYVRSLGTDGTMLYAGTGTVPRVVRLDPATGQTAEIALPADVAGESFVYDLDVAEHLLFARLSPSSVLLVYDLTRDRWVDRIPNVVGLHVSSAADLVTADGRRRVAFYSPTGGPVTGYDLDTGERHPTALTTTYANRDWAWLRLPGLPRQTLMTGNSLGDLAAFNPITHEVRTLRSQAVGTPYIIRSLGTGPDGDVFVGGYLTPRGVARVDPETGATTQLAWSAQVEGMTAHGTDLVLGVYPHGKLYRYDATQPWSSGVNPGAPVDIGQAQDRPVALTPAGDLTAVGTVPEYGQLGGALSLYDRATGAVDVYRDVVPAQSVVTLIHRDGIVYGGTAIWGGLGIEPTATEAVLFGFDLATRTVIFSLVPVPGETSIGGLAFDDTGALWGTATNTLFRYDLAAGTVTQRRTYFRADPAVEYYTGHGLFWHQGRLVGSTAGTIFSVDPATLELTTIATNMTNLAIDRLGHLYYSRRGTGELYRWTST</sequence>
<keyword evidence="2" id="KW-1185">Reference proteome</keyword>
<protein>
    <submittedName>
        <fullName evidence="1">Streptogramin lyase</fullName>
    </submittedName>
</protein>
<dbReference type="GO" id="GO:0016829">
    <property type="term" value="F:lyase activity"/>
    <property type="evidence" value="ECO:0007669"/>
    <property type="project" value="UniProtKB-KW"/>
</dbReference>
<dbReference type="AlphaFoldDB" id="A0A7Y9I655"/>
<dbReference type="Proteomes" id="UP000569914">
    <property type="component" value="Unassembled WGS sequence"/>
</dbReference>
<dbReference type="InterPro" id="IPR015943">
    <property type="entry name" value="WD40/YVTN_repeat-like_dom_sf"/>
</dbReference>
<dbReference type="PANTHER" id="PTHR40274">
    <property type="entry name" value="VIRGINIAMYCIN B LYASE"/>
    <property type="match status" value="1"/>
</dbReference>
<organism evidence="1 2">
    <name type="scientific">Microlunatus parietis</name>
    <dbReference type="NCBI Taxonomy" id="682979"/>
    <lineage>
        <taxon>Bacteria</taxon>
        <taxon>Bacillati</taxon>
        <taxon>Actinomycetota</taxon>
        <taxon>Actinomycetes</taxon>
        <taxon>Propionibacteriales</taxon>
        <taxon>Propionibacteriaceae</taxon>
        <taxon>Microlunatus</taxon>
    </lineage>
</organism>
<gene>
    <name evidence="1" type="ORF">BKA15_002335</name>
</gene>
<evidence type="ECO:0000313" key="2">
    <source>
        <dbReference type="Proteomes" id="UP000569914"/>
    </source>
</evidence>
<dbReference type="PROSITE" id="PS51318">
    <property type="entry name" value="TAT"/>
    <property type="match status" value="1"/>
</dbReference>
<accession>A0A7Y9I655</accession>
<dbReference type="SUPFAM" id="SSF63829">
    <property type="entry name" value="Calcium-dependent phosphotriesterase"/>
    <property type="match status" value="1"/>
</dbReference>
<comment type="caution">
    <text evidence="1">The sequence shown here is derived from an EMBL/GenBank/DDBJ whole genome shotgun (WGS) entry which is preliminary data.</text>
</comment>
<dbReference type="EMBL" id="JACCBU010000001">
    <property type="protein sequence ID" value="NYE71006.1"/>
    <property type="molecule type" value="Genomic_DNA"/>
</dbReference>
<dbReference type="RefSeq" id="WP_179750870.1">
    <property type="nucleotide sequence ID" value="NZ_JACCBU010000001.1"/>
</dbReference>
<name>A0A7Y9I655_9ACTN</name>